<feature type="compositionally biased region" description="Basic and acidic residues" evidence="1">
    <location>
        <begin position="287"/>
        <end position="296"/>
    </location>
</feature>
<feature type="region of interest" description="Disordered" evidence="1">
    <location>
        <begin position="327"/>
        <end position="353"/>
    </location>
</feature>
<feature type="region of interest" description="Disordered" evidence="1">
    <location>
        <begin position="13"/>
        <end position="204"/>
    </location>
</feature>
<dbReference type="HOGENOM" id="CLU_485931_0_0_1"/>
<feature type="compositionally biased region" description="Basic and acidic residues" evidence="1">
    <location>
        <begin position="142"/>
        <end position="157"/>
    </location>
</feature>
<organism evidence="3">
    <name type="scientific">Caenorhabditis remanei</name>
    <name type="common">Caenorhabditis vulgaris</name>
    <dbReference type="NCBI Taxonomy" id="31234"/>
    <lineage>
        <taxon>Eukaryota</taxon>
        <taxon>Metazoa</taxon>
        <taxon>Ecdysozoa</taxon>
        <taxon>Nematoda</taxon>
        <taxon>Chromadorea</taxon>
        <taxon>Rhabditida</taxon>
        <taxon>Rhabditina</taxon>
        <taxon>Rhabditomorpha</taxon>
        <taxon>Rhabditoidea</taxon>
        <taxon>Rhabditidae</taxon>
        <taxon>Peloderinae</taxon>
        <taxon>Caenorhabditis</taxon>
    </lineage>
</organism>
<proteinExistence type="predicted"/>
<accession>E3NVW5</accession>
<dbReference type="AlphaFoldDB" id="E3NVW5"/>
<feature type="compositionally biased region" description="Basic and acidic residues" evidence="1">
    <location>
        <begin position="98"/>
        <end position="119"/>
    </location>
</feature>
<evidence type="ECO:0000256" key="1">
    <source>
        <dbReference type="SAM" id="MobiDB-lite"/>
    </source>
</evidence>
<feature type="region of interest" description="Disordered" evidence="1">
    <location>
        <begin position="273"/>
        <end position="296"/>
    </location>
</feature>
<gene>
    <name evidence="2" type="ORF">CRE_08621</name>
</gene>
<feature type="compositionally biased region" description="Basic residues" evidence="1">
    <location>
        <begin position="189"/>
        <end position="199"/>
    </location>
</feature>
<feature type="compositionally biased region" description="Basic and acidic residues" evidence="1">
    <location>
        <begin position="374"/>
        <end position="410"/>
    </location>
</feature>
<evidence type="ECO:0000313" key="2">
    <source>
        <dbReference type="EMBL" id="EFO99621.1"/>
    </source>
</evidence>
<protein>
    <submittedName>
        <fullName evidence="2">Uncharacterized protein</fullName>
    </submittedName>
</protein>
<sequence length="561" mass="60406">MILMLLQFCLRCPHGPPRRAPAHLRRDRRRGQPRGRGAAAARHPVGHQPAPQRHGAPHRVRAAAAHAAHRGDRGRRRGAAGRAPVGAHRRRRRARTLGRTDGRHRDPAGGERRLARDLGRAGARPGGARDRRALRGAARRRDRLDRAAAPRRGDGGPHLDQGGGARVQLDAGGRGSLPRRGGAGVRCGALRRRAHRRGAAPRPAYRVRSARRLAPGNFISFFGPKHERQAPELGAHAAAADGHAVLLEQRGEEDGPGGERDEHGDRRRRHLDDAAEHGARHPVAVGDRLHGGADRERVQVVVDEQHDGEQPGRDERAAARVHEALGPQREVAHGAGGVEHGDQHAEERDDEQQPLHRLVVHRGAEVADPRIDEAEAAEQQRADDGAAEEREQGAAGEDRHEQDRDDRQEGESGVLHLRVFRSGYSARAAEVGVPDLVTGDQCGILLPDREIGVGALADHAEVVVALREGGAAGVAVERLERGEALLGLVHVRVAVAGRAAQHRPREANAGVELGDRPVGAERERGACAQHRSRVPRLLRALRAEALRPGIAAVGDPPLACA</sequence>
<dbReference type="EMBL" id="DS271190">
    <property type="protein sequence ID" value="EFO99621.1"/>
    <property type="molecule type" value="Genomic_DNA"/>
</dbReference>
<keyword evidence="3" id="KW-1185">Reference proteome</keyword>
<reference evidence="2" key="1">
    <citation type="submission" date="2007-07" db="EMBL/GenBank/DDBJ databases">
        <title>PCAP assembly of the Caenorhabditis remanei genome.</title>
        <authorList>
            <consortium name="The Caenorhabditis remanei Sequencing Consortium"/>
            <person name="Wilson R.K."/>
        </authorList>
    </citation>
    <scope>NUCLEOTIDE SEQUENCE [LARGE SCALE GENOMIC DNA]</scope>
    <source>
        <strain evidence="2">PB4641</strain>
    </source>
</reference>
<evidence type="ECO:0000313" key="3">
    <source>
        <dbReference type="Proteomes" id="UP000008281"/>
    </source>
</evidence>
<dbReference type="InParanoid" id="E3NVW5"/>
<feature type="compositionally biased region" description="Basic residues" evidence="1">
    <location>
        <begin position="16"/>
        <end position="33"/>
    </location>
</feature>
<feature type="compositionally biased region" description="Basic and acidic residues" evidence="1">
    <location>
        <begin position="339"/>
        <end position="353"/>
    </location>
</feature>
<dbReference type="OMA" id="KHERQAP"/>
<dbReference type="Proteomes" id="UP000008281">
    <property type="component" value="Unassembled WGS sequence"/>
</dbReference>
<name>E3NVW5_CAERE</name>
<feature type="region of interest" description="Disordered" evidence="1">
    <location>
        <begin position="374"/>
        <end position="414"/>
    </location>
</feature>
<feature type="compositionally biased region" description="Basic residues" evidence="1">
    <location>
        <begin position="87"/>
        <end position="96"/>
    </location>
</feature>